<evidence type="ECO:0000313" key="2">
    <source>
        <dbReference type="Proteomes" id="UP000285060"/>
    </source>
</evidence>
<accession>A0A3R6YS46</accession>
<dbReference type="VEuPathDB" id="FungiDB:H310_12507"/>
<keyword evidence="2" id="KW-1185">Reference proteome</keyword>
<evidence type="ECO:0000313" key="1">
    <source>
        <dbReference type="EMBL" id="RHY21687.1"/>
    </source>
</evidence>
<dbReference type="EMBL" id="QUSY01002309">
    <property type="protein sequence ID" value="RHY21687.1"/>
    <property type="molecule type" value="Genomic_DNA"/>
</dbReference>
<dbReference type="Proteomes" id="UP000285060">
    <property type="component" value="Unassembled WGS sequence"/>
</dbReference>
<sequence length="269" mass="29652">MTESASILPRTAREILGIFKALRLDDVARHFDTDEEDIDPYVVCDRVSVDAFNAYVGDGEGLRVALRFLDLTDDGRLLILELPTIVHESTVEEFKGEFLDATGNRREVAKRGSMTASIAALPKKEADATYGPMGSTPNQTAPPAPRTIADWVTLAVEVGRSQSWAALTRAVNWWCQYAGIQYILVMKVSASGRQMRYALYDIAILGNLPMPTASGTFRRRANNPPAVEVQFDMHRILSIPAHQALPAGVNQVAVVDLRTVLDLVVRCLR</sequence>
<name>A0A3R6YS46_9STRA</name>
<reference evidence="1 2" key="1">
    <citation type="submission" date="2018-08" db="EMBL/GenBank/DDBJ databases">
        <title>Aphanomyces genome sequencing and annotation.</title>
        <authorList>
            <person name="Minardi D."/>
            <person name="Oidtmann B."/>
            <person name="Van Der Giezen M."/>
            <person name="Studholme D.J."/>
        </authorList>
    </citation>
    <scope>NUCLEOTIDE SEQUENCE [LARGE SCALE GENOMIC DNA]</scope>
    <source>
        <strain evidence="1 2">NJM0002</strain>
    </source>
</reference>
<protein>
    <submittedName>
        <fullName evidence="1">Uncharacterized protein</fullName>
    </submittedName>
</protein>
<proteinExistence type="predicted"/>
<comment type="caution">
    <text evidence="1">The sequence shown here is derived from an EMBL/GenBank/DDBJ whole genome shotgun (WGS) entry which is preliminary data.</text>
</comment>
<gene>
    <name evidence="1" type="ORF">DYB32_009732</name>
</gene>
<organism evidence="1 2">
    <name type="scientific">Aphanomyces invadans</name>
    <dbReference type="NCBI Taxonomy" id="157072"/>
    <lineage>
        <taxon>Eukaryota</taxon>
        <taxon>Sar</taxon>
        <taxon>Stramenopiles</taxon>
        <taxon>Oomycota</taxon>
        <taxon>Saprolegniomycetes</taxon>
        <taxon>Saprolegniales</taxon>
        <taxon>Verrucalvaceae</taxon>
        <taxon>Aphanomyces</taxon>
    </lineage>
</organism>
<dbReference type="AlphaFoldDB" id="A0A3R6YS46"/>